<evidence type="ECO:0000313" key="1">
    <source>
        <dbReference type="EMBL" id="CAF2927331.1"/>
    </source>
</evidence>
<proteinExistence type="predicted"/>
<dbReference type="PANTHER" id="PTHR45913:SF22">
    <property type="entry name" value="SCAN BOX DOMAIN-CONTAINING PROTEIN"/>
    <property type="match status" value="1"/>
</dbReference>
<dbReference type="Proteomes" id="UP000675881">
    <property type="component" value="Chromosome 4"/>
</dbReference>
<keyword evidence="2" id="KW-1185">Reference proteome</keyword>
<name>A0A7R8CTK7_LEPSM</name>
<reference evidence="1" key="1">
    <citation type="submission" date="2021-02" db="EMBL/GenBank/DDBJ databases">
        <authorList>
            <person name="Bekaert M."/>
        </authorList>
    </citation>
    <scope>NUCLEOTIDE SEQUENCE</scope>
    <source>
        <strain evidence="1">IoA-00</strain>
    </source>
</reference>
<evidence type="ECO:0000313" key="2">
    <source>
        <dbReference type="Proteomes" id="UP000675881"/>
    </source>
</evidence>
<sequence length="271" mass="31718">MDTPLSRVSSELTHFKYLFIKYSHLLWIPNTPYEYSRYSQLEWLIRRKLVHFQKLTLFKLMDGNKYLINDSSELMNKTFPGSLRERILACKTFGETSLSEFLYYYRYTNRTRQILTNLMHKMSSSPFCLCLLCQQCLTNESMKPGRLELHLNTKHSVSVNSDLNYFKSLKEKFTKRSTIKSLFTKQTVGVGSTLEAREDLIKPSISVLLKTVMEKDDNVVKAMPLSNNTVTSRRIDEMGEDIETQLVEKLKSTNFSNYAILQIIRNHHFCC</sequence>
<accession>A0A7R8CTK7</accession>
<organism evidence="1 2">
    <name type="scientific">Lepeophtheirus salmonis</name>
    <name type="common">Salmon louse</name>
    <name type="synonym">Caligus salmonis</name>
    <dbReference type="NCBI Taxonomy" id="72036"/>
    <lineage>
        <taxon>Eukaryota</taxon>
        <taxon>Metazoa</taxon>
        <taxon>Ecdysozoa</taxon>
        <taxon>Arthropoda</taxon>
        <taxon>Crustacea</taxon>
        <taxon>Multicrustacea</taxon>
        <taxon>Hexanauplia</taxon>
        <taxon>Copepoda</taxon>
        <taxon>Siphonostomatoida</taxon>
        <taxon>Caligidae</taxon>
        <taxon>Lepeophtheirus</taxon>
    </lineage>
</organism>
<gene>
    <name evidence="1" type="ORF">LSAA_8611</name>
</gene>
<dbReference type="OrthoDB" id="10068674at2759"/>
<protein>
    <submittedName>
        <fullName evidence="1">(salmon louse) hypothetical protein</fullName>
    </submittedName>
</protein>
<dbReference type="PANTHER" id="PTHR45913">
    <property type="entry name" value="EPM2A-INTERACTING PROTEIN 1"/>
    <property type="match status" value="1"/>
</dbReference>
<dbReference type="EMBL" id="HG994583">
    <property type="protein sequence ID" value="CAF2927331.1"/>
    <property type="molecule type" value="Genomic_DNA"/>
</dbReference>
<dbReference type="AlphaFoldDB" id="A0A7R8CTK7"/>